<gene>
    <name evidence="4" type="ORF">J2S10_000713</name>
</gene>
<evidence type="ECO:0000256" key="3">
    <source>
        <dbReference type="ARBA" id="ARBA00022842"/>
    </source>
</evidence>
<dbReference type="SUPFAM" id="SSF51621">
    <property type="entry name" value="Phosphoenolpyruvate/pyruvate domain"/>
    <property type="match status" value="1"/>
</dbReference>
<evidence type="ECO:0000256" key="2">
    <source>
        <dbReference type="ARBA" id="ARBA00022723"/>
    </source>
</evidence>
<dbReference type="InterPro" id="IPR039480">
    <property type="entry name" value="C-C_Bond_Lyase-like"/>
</dbReference>
<dbReference type="Pfam" id="PF15617">
    <property type="entry name" value="C-C_Bond_Lyase"/>
    <property type="match status" value="1"/>
</dbReference>
<dbReference type="Proteomes" id="UP001224122">
    <property type="component" value="Unassembled WGS sequence"/>
</dbReference>
<accession>A0ABT9XQC8</accession>
<sequence length="395" mass="46031">MEFFTYLFDNEIEQLFYQKPKSFNKFTNRELLSYGLGATLYMPATRPNIYQEILSRKHEGLTSLVIDLEDAIGDNEVGAAEKLLIEELLRLFRELDKKFISMDDLPLIFIRIRNLEQLKRVKEQLGDAFQLLTGVVLPKFSAEKGENLLKEIRDIHTNHQPFYAMPILETSKVIQKETRMEELMKIKSLMDKYRDNILNVRIGATDFSGLYGIRRSADTTVYDIEVLRDCITDIINVFQRWDSPYVISGPVWEYFSAKTRMLKPWLRASPIRERFGEEGVKWQAKLIDQNLDGFIREILMDIANGLTGKTIIHPSHIKAVHALNVISYEEYIDAYNIVQAPTGEKGVIKSDFENKMNEIKPHYYWARKIILKSQLYGVLHEGFTNIDLIKKEVYV</sequence>
<protein>
    <submittedName>
        <fullName evidence="4">Citrate lyase beta subunit</fullName>
    </submittedName>
</protein>
<dbReference type="PANTHER" id="PTHR32308">
    <property type="entry name" value="LYASE BETA SUBUNIT, PUTATIVE (AFU_ORTHOLOGUE AFUA_4G13030)-RELATED"/>
    <property type="match status" value="1"/>
</dbReference>
<evidence type="ECO:0000256" key="1">
    <source>
        <dbReference type="ARBA" id="ARBA00001946"/>
    </source>
</evidence>
<dbReference type="PANTHER" id="PTHR32308:SF10">
    <property type="entry name" value="CITRATE LYASE SUBUNIT BETA"/>
    <property type="match status" value="1"/>
</dbReference>
<reference evidence="4 5" key="1">
    <citation type="submission" date="2023-07" db="EMBL/GenBank/DDBJ databases">
        <title>Genomic Encyclopedia of Type Strains, Phase IV (KMG-IV): sequencing the most valuable type-strain genomes for metagenomic binning, comparative biology and taxonomic classification.</title>
        <authorList>
            <person name="Goeker M."/>
        </authorList>
    </citation>
    <scope>NUCLEOTIDE SEQUENCE [LARGE SCALE GENOMIC DNA]</scope>
    <source>
        <strain evidence="4 5">DSM 27594</strain>
    </source>
</reference>
<evidence type="ECO:0000313" key="4">
    <source>
        <dbReference type="EMBL" id="MDQ0197608.1"/>
    </source>
</evidence>
<keyword evidence="4" id="KW-0456">Lyase</keyword>
<keyword evidence="2" id="KW-0479">Metal-binding</keyword>
<comment type="caution">
    <text evidence="4">The sequence shown here is derived from an EMBL/GenBank/DDBJ whole genome shotgun (WGS) entry which is preliminary data.</text>
</comment>
<dbReference type="EMBL" id="JAUSTW010000001">
    <property type="protein sequence ID" value="MDQ0197608.1"/>
    <property type="molecule type" value="Genomic_DNA"/>
</dbReference>
<proteinExistence type="predicted"/>
<dbReference type="Gene3D" id="3.20.20.60">
    <property type="entry name" value="Phosphoenolpyruvate-binding domains"/>
    <property type="match status" value="2"/>
</dbReference>
<dbReference type="InterPro" id="IPR015813">
    <property type="entry name" value="Pyrv/PenolPyrv_kinase-like_dom"/>
</dbReference>
<organism evidence="4 5">
    <name type="scientific">Neobacillus ginsengisoli</name>
    <dbReference type="NCBI Taxonomy" id="904295"/>
    <lineage>
        <taxon>Bacteria</taxon>
        <taxon>Bacillati</taxon>
        <taxon>Bacillota</taxon>
        <taxon>Bacilli</taxon>
        <taxon>Bacillales</taxon>
        <taxon>Bacillaceae</taxon>
        <taxon>Neobacillus</taxon>
    </lineage>
</organism>
<dbReference type="InterPro" id="IPR040442">
    <property type="entry name" value="Pyrv_kinase-like_dom_sf"/>
</dbReference>
<keyword evidence="3" id="KW-0460">Magnesium</keyword>
<comment type="cofactor">
    <cofactor evidence="1">
        <name>Mg(2+)</name>
        <dbReference type="ChEBI" id="CHEBI:18420"/>
    </cofactor>
</comment>
<evidence type="ECO:0000313" key="5">
    <source>
        <dbReference type="Proteomes" id="UP001224122"/>
    </source>
</evidence>
<keyword evidence="5" id="KW-1185">Reference proteome</keyword>
<name>A0ABT9XQC8_9BACI</name>
<dbReference type="GO" id="GO:0016829">
    <property type="term" value="F:lyase activity"/>
    <property type="evidence" value="ECO:0007669"/>
    <property type="project" value="UniProtKB-KW"/>
</dbReference>
<dbReference type="RefSeq" id="WP_307404476.1">
    <property type="nucleotide sequence ID" value="NZ_JAUSTW010000001.1"/>
</dbReference>